<dbReference type="Gramene" id="Pp3c9_3540V3.2">
    <property type="protein sequence ID" value="PAC:32912367.CDS.1"/>
    <property type="gene ID" value="Pp3c9_3540"/>
</dbReference>
<accession>A0A2K1K1U2</accession>
<dbReference type="EnsemblPlants" id="Pp3c9_3540V3.2">
    <property type="protein sequence ID" value="PAC:32912367.CDS.1"/>
    <property type="gene ID" value="Pp3c9_3540"/>
</dbReference>
<dbReference type="Gramene" id="Pp3c9_3540V3.1">
    <property type="protein sequence ID" value="PAC:32912366.CDS.1"/>
    <property type="gene ID" value="Pp3c9_3540"/>
</dbReference>
<name>A0A2K1K1U2_PHYPA</name>
<reference evidence="1 3" key="2">
    <citation type="journal article" date="2018" name="Plant J.">
        <title>The Physcomitrella patens chromosome-scale assembly reveals moss genome structure and evolution.</title>
        <authorList>
            <person name="Lang D."/>
            <person name="Ullrich K.K."/>
            <person name="Murat F."/>
            <person name="Fuchs J."/>
            <person name="Jenkins J."/>
            <person name="Haas F.B."/>
            <person name="Piednoel M."/>
            <person name="Gundlach H."/>
            <person name="Van Bel M."/>
            <person name="Meyberg R."/>
            <person name="Vives C."/>
            <person name="Morata J."/>
            <person name="Symeonidi A."/>
            <person name="Hiss M."/>
            <person name="Muchero W."/>
            <person name="Kamisugi Y."/>
            <person name="Saleh O."/>
            <person name="Blanc G."/>
            <person name="Decker E.L."/>
            <person name="van Gessel N."/>
            <person name="Grimwood J."/>
            <person name="Hayes R.D."/>
            <person name="Graham S.W."/>
            <person name="Gunter L.E."/>
            <person name="McDaniel S.F."/>
            <person name="Hoernstein S.N.W."/>
            <person name="Larsson A."/>
            <person name="Li F.W."/>
            <person name="Perroud P.F."/>
            <person name="Phillips J."/>
            <person name="Ranjan P."/>
            <person name="Rokshar D.S."/>
            <person name="Rothfels C.J."/>
            <person name="Schneider L."/>
            <person name="Shu S."/>
            <person name="Stevenson D.W."/>
            <person name="Thummler F."/>
            <person name="Tillich M."/>
            <person name="Villarreal Aguilar J.C."/>
            <person name="Widiez T."/>
            <person name="Wong G.K."/>
            <person name="Wymore A."/>
            <person name="Zhang Y."/>
            <person name="Zimmer A.D."/>
            <person name="Quatrano R.S."/>
            <person name="Mayer K.F.X."/>
            <person name="Goodstein D."/>
            <person name="Casacuberta J.M."/>
            <person name="Vandepoele K."/>
            <person name="Reski R."/>
            <person name="Cuming A.C."/>
            <person name="Tuskan G.A."/>
            <person name="Maumus F."/>
            <person name="Salse J."/>
            <person name="Schmutz J."/>
            <person name="Rensing S.A."/>
        </authorList>
    </citation>
    <scope>NUCLEOTIDE SEQUENCE [LARGE SCALE GENOMIC DNA]</scope>
    <source>
        <strain evidence="2 3">cv. Gransden 2004</strain>
    </source>
</reference>
<protein>
    <submittedName>
        <fullName evidence="1 2">Uncharacterized protein</fullName>
    </submittedName>
</protein>
<gene>
    <name evidence="1" type="ORF">PHYPA_012221</name>
</gene>
<dbReference type="EMBL" id="ABEU02000009">
    <property type="protein sequence ID" value="PNR47748.1"/>
    <property type="molecule type" value="Genomic_DNA"/>
</dbReference>
<dbReference type="AlphaFoldDB" id="A0A2K1K1U2"/>
<organism evidence="1">
    <name type="scientific">Physcomitrium patens</name>
    <name type="common">Spreading-leaved earth moss</name>
    <name type="synonym">Physcomitrella patens</name>
    <dbReference type="NCBI Taxonomy" id="3218"/>
    <lineage>
        <taxon>Eukaryota</taxon>
        <taxon>Viridiplantae</taxon>
        <taxon>Streptophyta</taxon>
        <taxon>Embryophyta</taxon>
        <taxon>Bryophyta</taxon>
        <taxon>Bryophytina</taxon>
        <taxon>Bryopsida</taxon>
        <taxon>Funariidae</taxon>
        <taxon>Funariales</taxon>
        <taxon>Funariaceae</taxon>
        <taxon>Physcomitrium</taxon>
    </lineage>
</organism>
<evidence type="ECO:0000313" key="2">
    <source>
        <dbReference type="EnsemblPlants" id="PAC:32912366.CDS.1"/>
    </source>
</evidence>
<evidence type="ECO:0000313" key="1">
    <source>
        <dbReference type="EMBL" id="PNR47748.1"/>
    </source>
</evidence>
<sequence>MIASEPTDTLALVPFLCAAGSKDASNTSGSAHPAWICFGDMFLQSAGNLINRCNLGHVRVHMALQLCESAPQCAGCATDAAAANFRPFPSCVQCGDEGSR</sequence>
<reference evidence="2" key="3">
    <citation type="submission" date="2020-12" db="UniProtKB">
        <authorList>
            <consortium name="EnsemblPlants"/>
        </authorList>
    </citation>
    <scope>IDENTIFICATION</scope>
</reference>
<evidence type="ECO:0000313" key="3">
    <source>
        <dbReference type="Proteomes" id="UP000006727"/>
    </source>
</evidence>
<dbReference type="Proteomes" id="UP000006727">
    <property type="component" value="Chromosome 9"/>
</dbReference>
<dbReference type="PaxDb" id="3218-PP1S213_85V6.1"/>
<reference evidence="1 3" key="1">
    <citation type="journal article" date="2008" name="Science">
        <title>The Physcomitrella genome reveals evolutionary insights into the conquest of land by plants.</title>
        <authorList>
            <person name="Rensing S."/>
            <person name="Lang D."/>
            <person name="Zimmer A."/>
            <person name="Terry A."/>
            <person name="Salamov A."/>
            <person name="Shapiro H."/>
            <person name="Nishiyama T."/>
            <person name="Perroud P.-F."/>
            <person name="Lindquist E."/>
            <person name="Kamisugi Y."/>
            <person name="Tanahashi T."/>
            <person name="Sakakibara K."/>
            <person name="Fujita T."/>
            <person name="Oishi K."/>
            <person name="Shin-I T."/>
            <person name="Kuroki Y."/>
            <person name="Toyoda A."/>
            <person name="Suzuki Y."/>
            <person name="Hashimoto A."/>
            <person name="Yamaguchi K."/>
            <person name="Sugano A."/>
            <person name="Kohara Y."/>
            <person name="Fujiyama A."/>
            <person name="Anterola A."/>
            <person name="Aoki S."/>
            <person name="Ashton N."/>
            <person name="Barbazuk W.B."/>
            <person name="Barker E."/>
            <person name="Bennetzen J."/>
            <person name="Bezanilla M."/>
            <person name="Blankenship R."/>
            <person name="Cho S.H."/>
            <person name="Dutcher S."/>
            <person name="Estelle M."/>
            <person name="Fawcett J.A."/>
            <person name="Gundlach H."/>
            <person name="Hanada K."/>
            <person name="Heyl A."/>
            <person name="Hicks K.A."/>
            <person name="Hugh J."/>
            <person name="Lohr M."/>
            <person name="Mayer K."/>
            <person name="Melkozernov A."/>
            <person name="Murata T."/>
            <person name="Nelson D."/>
            <person name="Pils B."/>
            <person name="Prigge M."/>
            <person name="Reiss B."/>
            <person name="Renner T."/>
            <person name="Rombauts S."/>
            <person name="Rushton P."/>
            <person name="Sanderfoot A."/>
            <person name="Schween G."/>
            <person name="Shiu S.-H."/>
            <person name="Stueber K."/>
            <person name="Theodoulou F.L."/>
            <person name="Tu H."/>
            <person name="Van de Peer Y."/>
            <person name="Verrier P.J."/>
            <person name="Waters E."/>
            <person name="Wood A."/>
            <person name="Yang L."/>
            <person name="Cove D."/>
            <person name="Cuming A."/>
            <person name="Hasebe M."/>
            <person name="Lucas S."/>
            <person name="Mishler D.B."/>
            <person name="Reski R."/>
            <person name="Grigoriev I."/>
            <person name="Quatrano R.S."/>
            <person name="Boore J.L."/>
        </authorList>
    </citation>
    <scope>NUCLEOTIDE SEQUENCE [LARGE SCALE GENOMIC DNA]</scope>
    <source>
        <strain evidence="2 3">cv. Gransden 2004</strain>
    </source>
</reference>
<dbReference type="EnsemblPlants" id="Pp3c9_3540V3.1">
    <property type="protein sequence ID" value="PAC:32912366.CDS.1"/>
    <property type="gene ID" value="Pp3c9_3540"/>
</dbReference>
<keyword evidence="3" id="KW-1185">Reference proteome</keyword>
<dbReference type="InParanoid" id="A0A2K1K1U2"/>
<proteinExistence type="predicted"/>